<dbReference type="RefSeq" id="XP_004750702.2">
    <property type="nucleotide sequence ID" value="XM_004750645.3"/>
</dbReference>
<evidence type="ECO:0000313" key="2">
    <source>
        <dbReference type="Proteomes" id="UP000000715"/>
    </source>
</evidence>
<dbReference type="CTD" id="23524"/>
<dbReference type="OrthoDB" id="10267305at2759"/>
<feature type="region of interest" description="Disordered" evidence="1">
    <location>
        <begin position="1"/>
        <end position="137"/>
    </location>
</feature>
<feature type="compositionally biased region" description="Pro residues" evidence="1">
    <location>
        <begin position="38"/>
        <end position="47"/>
    </location>
</feature>
<proteinExistence type="predicted"/>
<reference evidence="3" key="1">
    <citation type="submission" date="2025-08" db="UniProtKB">
        <authorList>
            <consortium name="RefSeq"/>
        </authorList>
    </citation>
    <scope>IDENTIFICATION</scope>
    <source>
        <tissue evidence="3">Brain</tissue>
    </source>
</reference>
<dbReference type="GeneID" id="101679649"/>
<dbReference type="Proteomes" id="UP000000715">
    <property type="component" value="Unplaced"/>
</dbReference>
<dbReference type="AlphaFoldDB" id="A0A8U0SUT5"/>
<feature type="compositionally biased region" description="Basic and acidic residues" evidence="1">
    <location>
        <begin position="54"/>
        <end position="75"/>
    </location>
</feature>
<sequence length="137" mass="14979">MYIGPCGAASHTRGQVGLPWPSSTTRPSPSKGRDSLSVPPPLHPVPCPLGHSVDGVRADGSRSPRKPIDSLRDSRSLSYSPAERRRPSPQPSPRDQQSSSERGSRRGQRGDSRSPGHKRRRETPSPRPVRHRSSRSP</sequence>
<name>A0A8U0SUT5_MUSPF</name>
<evidence type="ECO:0000256" key="1">
    <source>
        <dbReference type="SAM" id="MobiDB-lite"/>
    </source>
</evidence>
<organism evidence="2 3">
    <name type="scientific">Mustela putorius furo</name>
    <name type="common">European domestic ferret</name>
    <name type="synonym">Mustela furo</name>
    <dbReference type="NCBI Taxonomy" id="9669"/>
    <lineage>
        <taxon>Eukaryota</taxon>
        <taxon>Metazoa</taxon>
        <taxon>Chordata</taxon>
        <taxon>Craniata</taxon>
        <taxon>Vertebrata</taxon>
        <taxon>Euteleostomi</taxon>
        <taxon>Mammalia</taxon>
        <taxon>Eutheria</taxon>
        <taxon>Laurasiatheria</taxon>
        <taxon>Carnivora</taxon>
        <taxon>Caniformia</taxon>
        <taxon>Musteloidea</taxon>
        <taxon>Mustelidae</taxon>
        <taxon>Mustelinae</taxon>
        <taxon>Mustela</taxon>
    </lineage>
</organism>
<accession>A0A8U0SUT5</accession>
<feature type="compositionally biased region" description="Low complexity" evidence="1">
    <location>
        <begin position="19"/>
        <end position="30"/>
    </location>
</feature>
<feature type="compositionally biased region" description="Basic residues" evidence="1">
    <location>
        <begin position="128"/>
        <end position="137"/>
    </location>
</feature>
<evidence type="ECO:0000313" key="3">
    <source>
        <dbReference type="RefSeq" id="XP_004750702.2"/>
    </source>
</evidence>
<feature type="compositionally biased region" description="Basic and acidic residues" evidence="1">
    <location>
        <begin position="102"/>
        <end position="114"/>
    </location>
</feature>
<protein>
    <submittedName>
        <fullName evidence="3">Serine/arginine repetitive matrix protein 2 isoform X8</fullName>
    </submittedName>
</protein>
<gene>
    <name evidence="3" type="primary">SRRM2</name>
</gene>
<keyword evidence="2" id="KW-1185">Reference proteome</keyword>